<organism evidence="2 3">
    <name type="scientific">Trichosporon asahii var. asahii (strain ATCC 90039 / CBS 2479 / JCM 2466 / KCTC 7840 / NBRC 103889/ NCYC 2677 / UAMH 7654)</name>
    <name type="common">Yeast</name>
    <dbReference type="NCBI Taxonomy" id="1186058"/>
    <lineage>
        <taxon>Eukaryota</taxon>
        <taxon>Fungi</taxon>
        <taxon>Dikarya</taxon>
        <taxon>Basidiomycota</taxon>
        <taxon>Agaricomycotina</taxon>
        <taxon>Tremellomycetes</taxon>
        <taxon>Trichosporonales</taxon>
        <taxon>Trichosporonaceae</taxon>
        <taxon>Trichosporon</taxon>
    </lineage>
</organism>
<name>J6EWC4_TRIAS</name>
<feature type="region of interest" description="Disordered" evidence="1">
    <location>
        <begin position="1"/>
        <end position="22"/>
    </location>
</feature>
<reference evidence="2 3" key="1">
    <citation type="journal article" date="2012" name="Eukaryot. Cell">
        <title>Draft genome sequence of CBS 2479, the standard type strain of Trichosporon asahii.</title>
        <authorList>
            <person name="Yang R.Y."/>
            <person name="Li H.T."/>
            <person name="Zhu H."/>
            <person name="Zhou G.P."/>
            <person name="Wang M."/>
            <person name="Wang L."/>
        </authorList>
    </citation>
    <scope>NUCLEOTIDE SEQUENCE [LARGE SCALE GENOMIC DNA]</scope>
    <source>
        <strain evidence="3">ATCC 90039 / CBS 2479 / JCM 2466 / KCTC 7840 / NCYC 2677 / UAMH 7654</strain>
    </source>
</reference>
<comment type="caution">
    <text evidence="2">The sequence shown here is derived from an EMBL/GenBank/DDBJ whole genome shotgun (WGS) entry which is preliminary data.</text>
</comment>
<dbReference type="EMBL" id="ALBS01000185">
    <property type="protein sequence ID" value="EJT48924.1"/>
    <property type="molecule type" value="Genomic_DNA"/>
</dbReference>
<evidence type="ECO:0000256" key="1">
    <source>
        <dbReference type="SAM" id="MobiDB-lite"/>
    </source>
</evidence>
<dbReference type="AlphaFoldDB" id="J6EWC4"/>
<accession>J6EWC4</accession>
<evidence type="ECO:0000313" key="3">
    <source>
        <dbReference type="Proteomes" id="UP000002748"/>
    </source>
</evidence>
<dbReference type="Proteomes" id="UP000002748">
    <property type="component" value="Unassembled WGS sequence"/>
</dbReference>
<evidence type="ECO:0000313" key="2">
    <source>
        <dbReference type="EMBL" id="EJT48924.1"/>
    </source>
</evidence>
<proteinExistence type="predicted"/>
<dbReference type="VEuPathDB" id="FungiDB:A1Q1_02019"/>
<sequence length="97" mass="11101">MSLVLDDHEHDDHEHDGLDKPSAIERHKEWGRLLECAGAGLDSKKSFRILRMDEYRDHVGNDLLFKLHTRMPDSELEGVFAEHLAQSNSFPPPSVLN</sequence>
<dbReference type="KEGG" id="tasa:A1Q1_02019"/>
<gene>
    <name evidence="2" type="ORF">A1Q1_02019</name>
</gene>
<dbReference type="GeneID" id="25985533"/>
<dbReference type="RefSeq" id="XP_014180502.1">
    <property type="nucleotide sequence ID" value="XM_014325027.1"/>
</dbReference>
<protein>
    <submittedName>
        <fullName evidence="2">Uncharacterized protein</fullName>
    </submittedName>
</protein>
<dbReference type="HOGENOM" id="CLU_2348178_0_0_1"/>